<keyword evidence="2" id="KW-1185">Reference proteome</keyword>
<sequence>MTAAYLKVAHTLPLFFHTFGLQRSCPKGEKVRGKAPRPELGKYGWVSLKQRKSLFKIFEESVRGFKEK</sequence>
<evidence type="ECO:0000313" key="2">
    <source>
        <dbReference type="Proteomes" id="UP000265520"/>
    </source>
</evidence>
<proteinExistence type="predicted"/>
<dbReference type="AlphaFoldDB" id="A0A392U555"/>
<accession>A0A392U555</accession>
<dbReference type="Proteomes" id="UP000265520">
    <property type="component" value="Unassembled WGS sequence"/>
</dbReference>
<evidence type="ECO:0000313" key="1">
    <source>
        <dbReference type="EMBL" id="MCI68601.1"/>
    </source>
</evidence>
<reference evidence="1 2" key="1">
    <citation type="journal article" date="2018" name="Front. Plant Sci.">
        <title>Red Clover (Trifolium pratense) and Zigzag Clover (T. medium) - A Picture of Genomic Similarities and Differences.</title>
        <authorList>
            <person name="Dluhosova J."/>
            <person name="Istvanek J."/>
            <person name="Nedelnik J."/>
            <person name="Repkova J."/>
        </authorList>
    </citation>
    <scope>NUCLEOTIDE SEQUENCE [LARGE SCALE GENOMIC DNA]</scope>
    <source>
        <strain evidence="2">cv. 10/8</strain>
        <tissue evidence="1">Leaf</tissue>
    </source>
</reference>
<dbReference type="EMBL" id="LXQA010739393">
    <property type="protein sequence ID" value="MCI68601.1"/>
    <property type="molecule type" value="Genomic_DNA"/>
</dbReference>
<feature type="non-terminal residue" evidence="1">
    <location>
        <position position="68"/>
    </location>
</feature>
<name>A0A392U555_9FABA</name>
<organism evidence="1 2">
    <name type="scientific">Trifolium medium</name>
    <dbReference type="NCBI Taxonomy" id="97028"/>
    <lineage>
        <taxon>Eukaryota</taxon>
        <taxon>Viridiplantae</taxon>
        <taxon>Streptophyta</taxon>
        <taxon>Embryophyta</taxon>
        <taxon>Tracheophyta</taxon>
        <taxon>Spermatophyta</taxon>
        <taxon>Magnoliopsida</taxon>
        <taxon>eudicotyledons</taxon>
        <taxon>Gunneridae</taxon>
        <taxon>Pentapetalae</taxon>
        <taxon>rosids</taxon>
        <taxon>fabids</taxon>
        <taxon>Fabales</taxon>
        <taxon>Fabaceae</taxon>
        <taxon>Papilionoideae</taxon>
        <taxon>50 kb inversion clade</taxon>
        <taxon>NPAAA clade</taxon>
        <taxon>Hologalegina</taxon>
        <taxon>IRL clade</taxon>
        <taxon>Trifolieae</taxon>
        <taxon>Trifolium</taxon>
    </lineage>
</organism>
<comment type="caution">
    <text evidence="1">The sequence shown here is derived from an EMBL/GenBank/DDBJ whole genome shotgun (WGS) entry which is preliminary data.</text>
</comment>
<protein>
    <submittedName>
        <fullName evidence="1">Uncharacterized protein</fullName>
    </submittedName>
</protein>